<sequence length="133" mass="14233">MMPRGRCPRSHRGAGHRGGRGGVSSQIEPEAFFRQGQVGIARRHGWQRGEVVALVGRMAEVVVRERIASGVAVGIARVAQPQVIQSEAVRCRLIQRIAAAIVDGHLRPVGIGSGHRRQIGEVGQIGDGVALLR</sequence>
<keyword evidence="3" id="KW-1185">Reference proteome</keyword>
<evidence type="ECO:0000313" key="3">
    <source>
        <dbReference type="Proteomes" id="UP000218231"/>
    </source>
</evidence>
<feature type="compositionally biased region" description="Basic residues" evidence="1">
    <location>
        <begin position="1"/>
        <end position="19"/>
    </location>
</feature>
<feature type="region of interest" description="Disordered" evidence="1">
    <location>
        <begin position="1"/>
        <end position="25"/>
    </location>
</feature>
<protein>
    <submittedName>
        <fullName evidence="2">Uncharacterized protein</fullName>
    </submittedName>
</protein>
<accession>A0A2A2K4V6</accession>
<organism evidence="2 3">
    <name type="scientific">Diploscapter pachys</name>
    <dbReference type="NCBI Taxonomy" id="2018661"/>
    <lineage>
        <taxon>Eukaryota</taxon>
        <taxon>Metazoa</taxon>
        <taxon>Ecdysozoa</taxon>
        <taxon>Nematoda</taxon>
        <taxon>Chromadorea</taxon>
        <taxon>Rhabditida</taxon>
        <taxon>Rhabditina</taxon>
        <taxon>Rhabditomorpha</taxon>
        <taxon>Rhabditoidea</taxon>
        <taxon>Rhabditidae</taxon>
        <taxon>Diploscapter</taxon>
    </lineage>
</organism>
<evidence type="ECO:0000313" key="2">
    <source>
        <dbReference type="EMBL" id="PAV68903.1"/>
    </source>
</evidence>
<evidence type="ECO:0000256" key="1">
    <source>
        <dbReference type="SAM" id="MobiDB-lite"/>
    </source>
</evidence>
<reference evidence="2 3" key="1">
    <citation type="journal article" date="2017" name="Curr. Biol.">
        <title>Genome architecture and evolution of a unichromosomal asexual nematode.</title>
        <authorList>
            <person name="Fradin H."/>
            <person name="Zegar C."/>
            <person name="Gutwein M."/>
            <person name="Lucas J."/>
            <person name="Kovtun M."/>
            <person name="Corcoran D."/>
            <person name="Baugh L.R."/>
            <person name="Kiontke K."/>
            <person name="Gunsalus K."/>
            <person name="Fitch D.H."/>
            <person name="Piano F."/>
        </authorList>
    </citation>
    <scope>NUCLEOTIDE SEQUENCE [LARGE SCALE GENOMIC DNA]</scope>
    <source>
        <strain evidence="2">PF1309</strain>
    </source>
</reference>
<dbReference type="EMBL" id="LIAE01009663">
    <property type="protein sequence ID" value="PAV68903.1"/>
    <property type="molecule type" value="Genomic_DNA"/>
</dbReference>
<name>A0A2A2K4V6_9BILA</name>
<proteinExistence type="predicted"/>
<dbReference type="AlphaFoldDB" id="A0A2A2K4V6"/>
<gene>
    <name evidence="2" type="ORF">WR25_26009</name>
</gene>
<comment type="caution">
    <text evidence="2">The sequence shown here is derived from an EMBL/GenBank/DDBJ whole genome shotgun (WGS) entry which is preliminary data.</text>
</comment>
<dbReference type="Proteomes" id="UP000218231">
    <property type="component" value="Unassembled WGS sequence"/>
</dbReference>